<evidence type="ECO:0000313" key="3">
    <source>
        <dbReference type="Proteomes" id="UP001187531"/>
    </source>
</evidence>
<dbReference type="Proteomes" id="UP001187531">
    <property type="component" value="Unassembled WGS sequence"/>
</dbReference>
<evidence type="ECO:0000256" key="1">
    <source>
        <dbReference type="SAM" id="MobiDB-lite"/>
    </source>
</evidence>
<dbReference type="EMBL" id="JAVRJZ010000377">
    <property type="protein sequence ID" value="KAK2702415.1"/>
    <property type="molecule type" value="Genomic_DNA"/>
</dbReference>
<feature type="non-terminal residue" evidence="2">
    <location>
        <position position="1"/>
    </location>
</feature>
<feature type="region of interest" description="Disordered" evidence="1">
    <location>
        <begin position="31"/>
        <end position="55"/>
    </location>
</feature>
<sequence length="213" mass="24709">TDSSQKPEPVIEEPKKLSSVYDRLYANSKPKVRKRIEENPKKVEKPKKKPVKKERSFNVDHKLYLSLPGLHVENEKEAKPRVSVYDRLYKTTTESRRAQQKVTLPQPVAGIIVHSAFERLSESDSDLDDSDTIDFTKFKRNRPKTARDLQRIIVKRVKKQGAFRRLHKVPAPLIEQSYETLTKDEPHKLSIAPIVTITIEEPDKEFTQTNENI</sequence>
<evidence type="ECO:0000313" key="2">
    <source>
        <dbReference type="EMBL" id="KAK2702415.1"/>
    </source>
</evidence>
<accession>A0AA88H1Q6</accession>
<name>A0AA88H1Q6_ARTSF</name>
<dbReference type="AlphaFoldDB" id="A0AA88H1Q6"/>
<gene>
    <name evidence="2" type="ORF">QYM36_018974</name>
</gene>
<protein>
    <submittedName>
        <fullName evidence="2">Uncharacterized protein</fullName>
    </submittedName>
</protein>
<keyword evidence="3" id="KW-1185">Reference proteome</keyword>
<comment type="caution">
    <text evidence="2">The sequence shown here is derived from an EMBL/GenBank/DDBJ whole genome shotgun (WGS) entry which is preliminary data.</text>
</comment>
<proteinExistence type="predicted"/>
<reference evidence="2" key="1">
    <citation type="submission" date="2023-07" db="EMBL/GenBank/DDBJ databases">
        <title>Chromosome-level genome assembly of Artemia franciscana.</title>
        <authorList>
            <person name="Jo E."/>
        </authorList>
    </citation>
    <scope>NUCLEOTIDE SEQUENCE</scope>
    <source>
        <tissue evidence="2">Whole body</tissue>
    </source>
</reference>
<organism evidence="2 3">
    <name type="scientific">Artemia franciscana</name>
    <name type="common">Brine shrimp</name>
    <name type="synonym">Artemia sanfranciscana</name>
    <dbReference type="NCBI Taxonomy" id="6661"/>
    <lineage>
        <taxon>Eukaryota</taxon>
        <taxon>Metazoa</taxon>
        <taxon>Ecdysozoa</taxon>
        <taxon>Arthropoda</taxon>
        <taxon>Crustacea</taxon>
        <taxon>Branchiopoda</taxon>
        <taxon>Anostraca</taxon>
        <taxon>Artemiidae</taxon>
        <taxon>Artemia</taxon>
    </lineage>
</organism>